<keyword evidence="2" id="KW-0813">Transport</keyword>
<dbReference type="GO" id="GO:0042626">
    <property type="term" value="F:ATPase-coupled transmembrane transporter activity"/>
    <property type="evidence" value="ECO:0007669"/>
    <property type="project" value="TreeGrafter"/>
</dbReference>
<comment type="similarity">
    <text evidence="1">Belongs to the ABC transporter superfamily.</text>
</comment>
<feature type="domain" description="ABC transporter" evidence="5">
    <location>
        <begin position="20"/>
        <end position="246"/>
    </location>
</feature>
<dbReference type="PANTHER" id="PTHR43553">
    <property type="entry name" value="HEAVY METAL TRANSPORTER"/>
    <property type="match status" value="1"/>
</dbReference>
<dbReference type="InterPro" id="IPR003439">
    <property type="entry name" value="ABC_transporter-like_ATP-bd"/>
</dbReference>
<keyword evidence="4 6" id="KW-0067">ATP-binding</keyword>
<dbReference type="PANTHER" id="PTHR43553:SF24">
    <property type="entry name" value="ENERGY-COUPLING FACTOR TRANSPORTER ATP-BINDING PROTEIN ECFA1"/>
    <property type="match status" value="1"/>
</dbReference>
<dbReference type="GO" id="GO:0005524">
    <property type="term" value="F:ATP binding"/>
    <property type="evidence" value="ECO:0007669"/>
    <property type="project" value="UniProtKB-KW"/>
</dbReference>
<dbReference type="AlphaFoldDB" id="A0AB38YEQ9"/>
<dbReference type="Pfam" id="PF00005">
    <property type="entry name" value="ABC_tran"/>
    <property type="match status" value="1"/>
</dbReference>
<evidence type="ECO:0000256" key="3">
    <source>
        <dbReference type="ARBA" id="ARBA00022741"/>
    </source>
</evidence>
<name>A0AB38YEQ9_9GAMM</name>
<protein>
    <submittedName>
        <fullName evidence="6">Energy-coupling factor ABC transporter ATP-binding protein</fullName>
    </submittedName>
</protein>
<evidence type="ECO:0000256" key="2">
    <source>
        <dbReference type="ARBA" id="ARBA00022448"/>
    </source>
</evidence>
<evidence type="ECO:0000259" key="5">
    <source>
        <dbReference type="PROSITE" id="PS50893"/>
    </source>
</evidence>
<gene>
    <name evidence="6" type="ORF">NFC81_14195</name>
</gene>
<dbReference type="GO" id="GO:0016887">
    <property type="term" value="F:ATP hydrolysis activity"/>
    <property type="evidence" value="ECO:0007669"/>
    <property type="project" value="InterPro"/>
</dbReference>
<organism evidence="6">
    <name type="scientific">Salinispirillum sp. LH 10-3-1</name>
    <dbReference type="NCBI Taxonomy" id="2952525"/>
    <lineage>
        <taxon>Bacteria</taxon>
        <taxon>Pseudomonadati</taxon>
        <taxon>Pseudomonadota</taxon>
        <taxon>Gammaproteobacteria</taxon>
        <taxon>Oceanospirillales</taxon>
        <taxon>Saccharospirillaceae</taxon>
        <taxon>Salinispirillum</taxon>
    </lineage>
</organism>
<reference evidence="6" key="1">
    <citation type="submission" date="2022-07" db="EMBL/GenBank/DDBJ databases">
        <title>Complete genome sequence of Salinispirillum sp. LH10-3-1 capable of multiple carbohydrate inversion isolated from a soda lake.</title>
        <authorList>
            <person name="Liu J."/>
            <person name="Zhai Y."/>
            <person name="Zhang H."/>
            <person name="Yang H."/>
            <person name="Qu J."/>
            <person name="Li J."/>
        </authorList>
    </citation>
    <scope>NUCLEOTIDE SEQUENCE</scope>
    <source>
        <strain evidence="6">LH 10-3-1</strain>
    </source>
</reference>
<dbReference type="EMBL" id="CP101717">
    <property type="protein sequence ID" value="WLD57845.1"/>
    <property type="molecule type" value="Genomic_DNA"/>
</dbReference>
<dbReference type="SUPFAM" id="SSF52540">
    <property type="entry name" value="P-loop containing nucleoside triphosphate hydrolases"/>
    <property type="match status" value="1"/>
</dbReference>
<dbReference type="InterPro" id="IPR003593">
    <property type="entry name" value="AAA+_ATPase"/>
</dbReference>
<accession>A0AB38YEQ9</accession>
<dbReference type="SMART" id="SM00382">
    <property type="entry name" value="AAA"/>
    <property type="match status" value="1"/>
</dbReference>
<proteinExistence type="inferred from homology"/>
<dbReference type="CDD" id="cd03225">
    <property type="entry name" value="ABC_cobalt_CbiO_domain1"/>
    <property type="match status" value="1"/>
</dbReference>
<dbReference type="InterPro" id="IPR027417">
    <property type="entry name" value="P-loop_NTPase"/>
</dbReference>
<dbReference type="InterPro" id="IPR015856">
    <property type="entry name" value="ABC_transpr_CbiO/EcfA_su"/>
</dbReference>
<dbReference type="GO" id="GO:0043190">
    <property type="term" value="C:ATP-binding cassette (ABC) transporter complex"/>
    <property type="evidence" value="ECO:0007669"/>
    <property type="project" value="TreeGrafter"/>
</dbReference>
<dbReference type="Gene3D" id="3.40.50.300">
    <property type="entry name" value="P-loop containing nucleotide triphosphate hydrolases"/>
    <property type="match status" value="1"/>
</dbReference>
<evidence type="ECO:0000256" key="1">
    <source>
        <dbReference type="ARBA" id="ARBA00005417"/>
    </source>
</evidence>
<sequence length="247" mass="27193">MPTDTVLTSPNTTPNVSTGVSLSGVSLKREGKTVLKDITLALAEPRIGLVGHNGSGKSSLVRLLNGLLQTDAGSIEVHGVSPKQGPEKMSAHVGFIFQNPDHQLIFPTVLEELAFGLRNQGHSRQEAELLSFDFLDRYDRAEWAERPVHSLSDGQKQLVCIFAVLLLQPKLLILDEPFSALDLPTRYQLLDLLASLPQQVIMISHELETFSDFDRILWLDHGSVRMDDTPPTVLAAYQAHARAASNR</sequence>
<evidence type="ECO:0000313" key="6">
    <source>
        <dbReference type="EMBL" id="WLD57845.1"/>
    </source>
</evidence>
<dbReference type="PROSITE" id="PS50893">
    <property type="entry name" value="ABC_TRANSPORTER_2"/>
    <property type="match status" value="1"/>
</dbReference>
<dbReference type="InterPro" id="IPR050095">
    <property type="entry name" value="ECF_ABC_transporter_ATP-bd"/>
</dbReference>
<evidence type="ECO:0000256" key="4">
    <source>
        <dbReference type="ARBA" id="ARBA00022840"/>
    </source>
</evidence>
<dbReference type="RefSeq" id="WP_304995128.1">
    <property type="nucleotide sequence ID" value="NZ_CP101717.1"/>
</dbReference>
<keyword evidence="3" id="KW-0547">Nucleotide-binding</keyword>